<sequence>MKLLIVDDEKVIREGLLSLDWESVGIEEVVSAQNGLEAKEILAREKIDIVVSDIRMPGLDGLELSAYLRASGRDTIIILLTGFGEFEYAKEAIRHQVFEYLLKPVQPQALLSVTQRAVESIKNKVEKNKILIQYETKIAGYDTTDKILHSFYDVSPQMMDILTTIIKEYPNNITLNSLADKYHFSAIYMSRLIKKETGYSFMDILTGIRLMRAAKMLEDGKEKVQDICEKTGFSNQRYFSQAFKKIFDCTPSEYRKKDNVKRYDTITDMLEFITVKRHIKDEEEM</sequence>
<dbReference type="Gene3D" id="1.10.10.60">
    <property type="entry name" value="Homeodomain-like"/>
    <property type="match status" value="2"/>
</dbReference>
<dbReference type="SUPFAM" id="SSF46689">
    <property type="entry name" value="Homeodomain-like"/>
    <property type="match status" value="1"/>
</dbReference>
<dbReference type="InterPro" id="IPR011006">
    <property type="entry name" value="CheY-like_superfamily"/>
</dbReference>
<dbReference type="CDD" id="cd17536">
    <property type="entry name" value="REC_YesN-like"/>
    <property type="match status" value="1"/>
</dbReference>
<dbReference type="Pfam" id="PF12833">
    <property type="entry name" value="HTH_18"/>
    <property type="match status" value="1"/>
</dbReference>
<feature type="domain" description="HTH araC/xylS-type" evidence="7">
    <location>
        <begin position="159"/>
        <end position="257"/>
    </location>
</feature>
<accession>A0ABT1EBC7</accession>
<dbReference type="Gene3D" id="3.40.50.2300">
    <property type="match status" value="1"/>
</dbReference>
<evidence type="ECO:0000256" key="5">
    <source>
        <dbReference type="ARBA" id="ARBA00024867"/>
    </source>
</evidence>
<reference evidence="9 10" key="1">
    <citation type="journal article" date="2022" name="Genome Biol. Evol.">
        <title>Host diet, physiology and behaviors set the stage for Lachnospiraceae cladogenesis.</title>
        <authorList>
            <person name="Vera-Ponce De Leon A."/>
            <person name="Schneider M."/>
            <person name="Jahnes B.C."/>
            <person name="Sadowski V."/>
            <person name="Camuy-Velez L.A."/>
            <person name="Duan J."/>
            <person name="Sabree Z.L."/>
        </authorList>
    </citation>
    <scope>NUCLEOTIDE SEQUENCE [LARGE SCALE GENOMIC DNA]</scope>
    <source>
        <strain evidence="9 10">PAL113</strain>
    </source>
</reference>
<evidence type="ECO:0000313" key="10">
    <source>
        <dbReference type="Proteomes" id="UP001523566"/>
    </source>
</evidence>
<dbReference type="PROSITE" id="PS01124">
    <property type="entry name" value="HTH_ARAC_FAMILY_2"/>
    <property type="match status" value="1"/>
</dbReference>
<dbReference type="PROSITE" id="PS00041">
    <property type="entry name" value="HTH_ARAC_FAMILY_1"/>
    <property type="match status" value="1"/>
</dbReference>
<evidence type="ECO:0000259" key="8">
    <source>
        <dbReference type="PROSITE" id="PS50110"/>
    </source>
</evidence>
<evidence type="ECO:0000256" key="1">
    <source>
        <dbReference type="ARBA" id="ARBA00018672"/>
    </source>
</evidence>
<keyword evidence="3" id="KW-0238">DNA-binding</keyword>
<dbReference type="Pfam" id="PF00072">
    <property type="entry name" value="Response_reg"/>
    <property type="match status" value="1"/>
</dbReference>
<dbReference type="PROSITE" id="PS50110">
    <property type="entry name" value="RESPONSE_REGULATORY"/>
    <property type="match status" value="1"/>
</dbReference>
<evidence type="ECO:0000259" key="7">
    <source>
        <dbReference type="PROSITE" id="PS01124"/>
    </source>
</evidence>
<feature type="domain" description="Response regulatory" evidence="8">
    <location>
        <begin position="2"/>
        <end position="118"/>
    </location>
</feature>
<evidence type="ECO:0000256" key="6">
    <source>
        <dbReference type="PROSITE-ProRule" id="PRU00169"/>
    </source>
</evidence>
<keyword evidence="2" id="KW-0805">Transcription regulation</keyword>
<dbReference type="SMART" id="SM00448">
    <property type="entry name" value="REC"/>
    <property type="match status" value="1"/>
</dbReference>
<dbReference type="PANTHER" id="PTHR43280">
    <property type="entry name" value="ARAC-FAMILY TRANSCRIPTIONAL REGULATOR"/>
    <property type="match status" value="1"/>
</dbReference>
<dbReference type="EMBL" id="JAMZFW010000016">
    <property type="protein sequence ID" value="MCP1102986.1"/>
    <property type="molecule type" value="Genomic_DNA"/>
</dbReference>
<evidence type="ECO:0000256" key="2">
    <source>
        <dbReference type="ARBA" id="ARBA00023015"/>
    </source>
</evidence>
<evidence type="ECO:0000256" key="3">
    <source>
        <dbReference type="ARBA" id="ARBA00023125"/>
    </source>
</evidence>
<evidence type="ECO:0000256" key="4">
    <source>
        <dbReference type="ARBA" id="ARBA00023163"/>
    </source>
</evidence>
<keyword evidence="4" id="KW-0804">Transcription</keyword>
<dbReference type="InterPro" id="IPR018060">
    <property type="entry name" value="HTH_AraC"/>
</dbReference>
<evidence type="ECO:0000313" key="9">
    <source>
        <dbReference type="EMBL" id="MCP1102986.1"/>
    </source>
</evidence>
<name>A0ABT1EBC7_9FIRM</name>
<dbReference type="InterPro" id="IPR009057">
    <property type="entry name" value="Homeodomain-like_sf"/>
</dbReference>
<comment type="function">
    <text evidence="5">May play the central regulatory role in sporulation. It may be an element of the effector pathway responsible for the activation of sporulation genes in response to nutritional stress. Spo0A may act in concert with spo0H (a sigma factor) to control the expression of some genes that are critical to the sporulation process.</text>
</comment>
<dbReference type="Proteomes" id="UP001523566">
    <property type="component" value="Unassembled WGS sequence"/>
</dbReference>
<dbReference type="InterPro" id="IPR018062">
    <property type="entry name" value="HTH_AraC-typ_CS"/>
</dbReference>
<organism evidence="9 10">
    <name type="scientific">Aequitasia blattaphilus</name>
    <dbReference type="NCBI Taxonomy" id="2949332"/>
    <lineage>
        <taxon>Bacteria</taxon>
        <taxon>Bacillati</taxon>
        <taxon>Bacillota</taxon>
        <taxon>Clostridia</taxon>
        <taxon>Lachnospirales</taxon>
        <taxon>Lachnospiraceae</taxon>
        <taxon>Aequitasia</taxon>
    </lineage>
</organism>
<protein>
    <recommendedName>
        <fullName evidence="1">Stage 0 sporulation protein A homolog</fullName>
    </recommendedName>
</protein>
<dbReference type="PANTHER" id="PTHR43280:SF28">
    <property type="entry name" value="HTH-TYPE TRANSCRIPTIONAL ACTIVATOR RHAS"/>
    <property type="match status" value="1"/>
</dbReference>
<dbReference type="PRINTS" id="PR00032">
    <property type="entry name" value="HTHARAC"/>
</dbReference>
<dbReference type="SUPFAM" id="SSF52172">
    <property type="entry name" value="CheY-like"/>
    <property type="match status" value="1"/>
</dbReference>
<proteinExistence type="predicted"/>
<comment type="caution">
    <text evidence="9">The sequence shown here is derived from an EMBL/GenBank/DDBJ whole genome shotgun (WGS) entry which is preliminary data.</text>
</comment>
<dbReference type="InterPro" id="IPR001789">
    <property type="entry name" value="Sig_transdc_resp-reg_receiver"/>
</dbReference>
<dbReference type="SMART" id="SM00342">
    <property type="entry name" value="HTH_ARAC"/>
    <property type="match status" value="1"/>
</dbReference>
<gene>
    <name evidence="9" type="ORF">NK125_11215</name>
</gene>
<dbReference type="InterPro" id="IPR020449">
    <property type="entry name" value="Tscrpt_reg_AraC-type_HTH"/>
</dbReference>
<keyword evidence="10" id="KW-1185">Reference proteome</keyword>
<feature type="modified residue" description="4-aspartylphosphate" evidence="6">
    <location>
        <position position="53"/>
    </location>
</feature>
<dbReference type="RefSeq" id="WP_262066773.1">
    <property type="nucleotide sequence ID" value="NZ_JAMXOD010000016.1"/>
</dbReference>
<keyword evidence="6" id="KW-0597">Phosphoprotein</keyword>